<feature type="transmembrane region" description="Helical" evidence="1">
    <location>
        <begin position="81"/>
        <end position="102"/>
    </location>
</feature>
<dbReference type="Proteomes" id="UP001430953">
    <property type="component" value="Unassembled WGS sequence"/>
</dbReference>
<keyword evidence="1" id="KW-0472">Membrane</keyword>
<evidence type="ECO:0000313" key="3">
    <source>
        <dbReference type="Proteomes" id="UP001430953"/>
    </source>
</evidence>
<reference evidence="2 3" key="1">
    <citation type="submission" date="2023-03" db="EMBL/GenBank/DDBJ databases">
        <title>High recombination rates correlate with genetic variation in Cardiocondyla obscurior ants.</title>
        <authorList>
            <person name="Errbii M."/>
        </authorList>
    </citation>
    <scope>NUCLEOTIDE SEQUENCE [LARGE SCALE GENOMIC DNA]</scope>
    <source>
        <strain evidence="2">Alpha-2009</strain>
        <tissue evidence="2">Whole body</tissue>
    </source>
</reference>
<evidence type="ECO:0000256" key="1">
    <source>
        <dbReference type="SAM" id="Phobius"/>
    </source>
</evidence>
<organism evidence="2 3">
    <name type="scientific">Cardiocondyla obscurior</name>
    <dbReference type="NCBI Taxonomy" id="286306"/>
    <lineage>
        <taxon>Eukaryota</taxon>
        <taxon>Metazoa</taxon>
        <taxon>Ecdysozoa</taxon>
        <taxon>Arthropoda</taxon>
        <taxon>Hexapoda</taxon>
        <taxon>Insecta</taxon>
        <taxon>Pterygota</taxon>
        <taxon>Neoptera</taxon>
        <taxon>Endopterygota</taxon>
        <taxon>Hymenoptera</taxon>
        <taxon>Apocrita</taxon>
        <taxon>Aculeata</taxon>
        <taxon>Formicoidea</taxon>
        <taxon>Formicidae</taxon>
        <taxon>Myrmicinae</taxon>
        <taxon>Cardiocondyla</taxon>
    </lineage>
</organism>
<dbReference type="EMBL" id="JADYXP020000013">
    <property type="protein sequence ID" value="KAL0112091.1"/>
    <property type="molecule type" value="Genomic_DNA"/>
</dbReference>
<accession>A0AAW2FBF5</accession>
<comment type="caution">
    <text evidence="2">The sequence shown here is derived from an EMBL/GenBank/DDBJ whole genome shotgun (WGS) entry which is preliminary data.</text>
</comment>
<proteinExistence type="predicted"/>
<keyword evidence="1" id="KW-1133">Transmembrane helix</keyword>
<sequence length="105" mass="12701">MYLSTKSKLVITIAIIIDNISSHLKQNCNFKRRLIKIYMTCICCSKHAIMHNVHFLTFLMYDNNYREMIKRRPVNRSEFNAVTDQSCYNLVALFIYYYFFFFTRV</sequence>
<keyword evidence="1" id="KW-0812">Transmembrane</keyword>
<evidence type="ECO:0000313" key="2">
    <source>
        <dbReference type="EMBL" id="KAL0112091.1"/>
    </source>
</evidence>
<protein>
    <submittedName>
        <fullName evidence="2">Uncharacterized protein</fullName>
    </submittedName>
</protein>
<name>A0AAW2FBF5_9HYME</name>
<gene>
    <name evidence="2" type="ORF">PUN28_013370</name>
</gene>
<keyword evidence="3" id="KW-1185">Reference proteome</keyword>
<dbReference type="AlphaFoldDB" id="A0AAW2FBF5"/>